<feature type="domain" description="AAA-ATPase-like" evidence="1">
    <location>
        <begin position="5"/>
        <end position="224"/>
    </location>
</feature>
<protein>
    <submittedName>
        <fullName evidence="2">AAA family ATPase</fullName>
    </submittedName>
</protein>
<dbReference type="RefSeq" id="WP_035149527.1">
    <property type="nucleotide sequence ID" value="NZ_JAAZWO010000001.1"/>
</dbReference>
<dbReference type="AlphaFoldDB" id="A0A923E6X1"/>
<dbReference type="Pfam" id="PF08011">
    <property type="entry name" value="PDDEXK_9"/>
    <property type="match status" value="1"/>
</dbReference>
<evidence type="ECO:0000259" key="1">
    <source>
        <dbReference type="Pfam" id="PF09820"/>
    </source>
</evidence>
<gene>
    <name evidence="2" type="ORF">HGG79_00910</name>
</gene>
<dbReference type="EMBL" id="JAAZWO010000001">
    <property type="protein sequence ID" value="MBC2396337.1"/>
    <property type="molecule type" value="Genomic_DNA"/>
</dbReference>
<organism evidence="2 3">
    <name type="scientific">Clostridium tetanomorphum</name>
    <dbReference type="NCBI Taxonomy" id="1553"/>
    <lineage>
        <taxon>Bacteria</taxon>
        <taxon>Bacillati</taxon>
        <taxon>Bacillota</taxon>
        <taxon>Clostridia</taxon>
        <taxon>Eubacteriales</taxon>
        <taxon>Clostridiaceae</taxon>
        <taxon>Clostridium</taxon>
    </lineage>
</organism>
<dbReference type="Proteomes" id="UP000563151">
    <property type="component" value="Unassembled WGS sequence"/>
</dbReference>
<dbReference type="PANTHER" id="PTHR34825">
    <property type="entry name" value="CONSERVED PROTEIN, WITH A WEAK D-GALACTARATE DEHYDRATASE/ALTRONATE HYDROLASE DOMAIN"/>
    <property type="match status" value="1"/>
</dbReference>
<accession>A0A923E6X1</accession>
<evidence type="ECO:0000313" key="2">
    <source>
        <dbReference type="EMBL" id="MBC2396337.1"/>
    </source>
</evidence>
<dbReference type="Pfam" id="PF09820">
    <property type="entry name" value="AAA-ATPase_like"/>
    <property type="match status" value="1"/>
</dbReference>
<evidence type="ECO:0000313" key="3">
    <source>
        <dbReference type="Proteomes" id="UP000563151"/>
    </source>
</evidence>
<reference evidence="2 3" key="1">
    <citation type="submission" date="2020-04" db="EMBL/GenBank/DDBJ databases">
        <title>Genomic insights into acetone-butanol-ethanol (ABE) fermentation by sequencing solventogenic clostridia strains.</title>
        <authorList>
            <person name="Brown S."/>
        </authorList>
    </citation>
    <scope>NUCLEOTIDE SEQUENCE [LARGE SCALE GENOMIC DNA]</scope>
    <source>
        <strain evidence="2 3">DJ011</strain>
    </source>
</reference>
<proteinExistence type="predicted"/>
<keyword evidence="3" id="KW-1185">Reference proteome</keyword>
<dbReference type="InterPro" id="IPR012547">
    <property type="entry name" value="PDDEXK_9"/>
</dbReference>
<comment type="caution">
    <text evidence="2">The sequence shown here is derived from an EMBL/GenBank/DDBJ whole genome shotgun (WGS) entry which is preliminary data.</text>
</comment>
<sequence length="561" mass="66301">MKRIPYGISNFEVLREKNYIYVDKTSYIEILDIYAPYQFFIRPRRFGKSLFLSMMESYYDINSKDKFAKLFGELYIGKNPTEERNKYVVWKISFAGVDSGHGEEKLRKSFNQKVRLSAQDFVNRYCNLLKEINIPEEINSAEIIVEYIKMITKTNNLKVFVLIDEYDNFANELITGGNQNTYHGILHGEGFVKSFYKALKDATADNFERIFMTGVSPIMLDDLTSGFNITRNYTLDRRVNSMLGFTEEELLNIMKELGINDEKNKNTLFKDMRDYYNGYRFNEKSETVFNPDMTMYFLDEYLAYNEYPKEMIDNNVRTDYGRINRIAMNFKDETIIDDIMSKGEVKTRLVEKFNLSTMYDNKENFKSLLFYLGMLTIKSVEASYITLGIPNYVIKNIYWEEFYEIINKNVSIDNSKIFYSISEMRNGNIASLIVELKTILRELSNRDLMKFDEKYIKMILLTLFAIDDTYIIQSEYENNNGYADIYLRTKIQFKQCTKYEWLIELKYIKEGEKSSLEKVKEQGLKQIERYKTSKIVSQNVNKNRIKTALIIVVGKNEVYVF</sequence>
<name>A0A923E6X1_CLOTT</name>
<dbReference type="InterPro" id="IPR018631">
    <property type="entry name" value="AAA-ATPase-like_dom"/>
</dbReference>
<dbReference type="PANTHER" id="PTHR34825:SF2">
    <property type="entry name" value="AAA-ATPASE-LIKE DOMAIN-CONTAINING PROTEIN"/>
    <property type="match status" value="1"/>
</dbReference>